<evidence type="ECO:0000313" key="3">
    <source>
        <dbReference type="Proteomes" id="UP001153069"/>
    </source>
</evidence>
<feature type="region of interest" description="Disordered" evidence="1">
    <location>
        <begin position="75"/>
        <end position="107"/>
    </location>
</feature>
<evidence type="ECO:0000256" key="1">
    <source>
        <dbReference type="SAM" id="MobiDB-lite"/>
    </source>
</evidence>
<gene>
    <name evidence="2" type="ORF">SEMRO_946_G223270.1</name>
</gene>
<dbReference type="AlphaFoldDB" id="A0A9N8EG90"/>
<sequence>MGYFDSSDDDSDYDDEVRLRPIATKKKKSFLDDSFVGLGSDSEDDDDSDDESFMGAFRKSQVVATKRNEDLKGKQLLLDTTEKTHPEEFSEEAQEDDLLPEEEPDERVYRETSVDWFETLARIKRNTSRSKRGAVNVMFVEPVVTEMLEFLQHEDSALSVNDENHVAEDHDDIPWYEQDYQELPWYEQPDLDEDDALTALCKKVLTAGEEGEENQKRLQEYAERVEARVIGFALKLRNRARSPSSRQKN</sequence>
<dbReference type="Proteomes" id="UP001153069">
    <property type="component" value="Unassembled WGS sequence"/>
</dbReference>
<protein>
    <submittedName>
        <fullName evidence="2">Uncharacterized protein</fullName>
    </submittedName>
</protein>
<comment type="caution">
    <text evidence="2">The sequence shown here is derived from an EMBL/GenBank/DDBJ whole genome shotgun (WGS) entry which is preliminary data.</text>
</comment>
<dbReference type="EMBL" id="CAICTM010000944">
    <property type="protein sequence ID" value="CAB9518579.1"/>
    <property type="molecule type" value="Genomic_DNA"/>
</dbReference>
<feature type="region of interest" description="Disordered" evidence="1">
    <location>
        <begin position="33"/>
        <end position="53"/>
    </location>
</feature>
<proteinExistence type="predicted"/>
<feature type="compositionally biased region" description="Acidic residues" evidence="1">
    <location>
        <begin position="89"/>
        <end position="105"/>
    </location>
</feature>
<name>A0A9N8EG90_9STRA</name>
<evidence type="ECO:0000313" key="2">
    <source>
        <dbReference type="EMBL" id="CAB9518579.1"/>
    </source>
</evidence>
<feature type="compositionally biased region" description="Acidic residues" evidence="1">
    <location>
        <begin position="41"/>
        <end position="52"/>
    </location>
</feature>
<keyword evidence="3" id="KW-1185">Reference proteome</keyword>
<accession>A0A9N8EG90</accession>
<dbReference type="OrthoDB" id="10601318at2759"/>
<organism evidence="2 3">
    <name type="scientific">Seminavis robusta</name>
    <dbReference type="NCBI Taxonomy" id="568900"/>
    <lineage>
        <taxon>Eukaryota</taxon>
        <taxon>Sar</taxon>
        <taxon>Stramenopiles</taxon>
        <taxon>Ochrophyta</taxon>
        <taxon>Bacillariophyta</taxon>
        <taxon>Bacillariophyceae</taxon>
        <taxon>Bacillariophycidae</taxon>
        <taxon>Naviculales</taxon>
        <taxon>Naviculaceae</taxon>
        <taxon>Seminavis</taxon>
    </lineage>
</organism>
<reference evidence="2" key="1">
    <citation type="submission" date="2020-06" db="EMBL/GenBank/DDBJ databases">
        <authorList>
            <consortium name="Plant Systems Biology data submission"/>
        </authorList>
    </citation>
    <scope>NUCLEOTIDE SEQUENCE</scope>
    <source>
        <strain evidence="2">D6</strain>
    </source>
</reference>